<evidence type="ECO:0000256" key="1">
    <source>
        <dbReference type="SAM" id="Phobius"/>
    </source>
</evidence>
<comment type="caution">
    <text evidence="2">The sequence shown here is derived from an EMBL/GenBank/DDBJ whole genome shotgun (WGS) entry which is preliminary data.</text>
</comment>
<dbReference type="EMBL" id="WEGJ01000054">
    <property type="protein sequence ID" value="MQY16404.1"/>
    <property type="molecule type" value="Genomic_DNA"/>
</dbReference>
<evidence type="ECO:0000313" key="3">
    <source>
        <dbReference type="Proteomes" id="UP000466345"/>
    </source>
</evidence>
<proteinExistence type="predicted"/>
<keyword evidence="1" id="KW-1133">Transmembrane helix</keyword>
<dbReference type="OrthoDB" id="5198344at2"/>
<keyword evidence="3" id="KW-1185">Reference proteome</keyword>
<keyword evidence="1" id="KW-0472">Membrane</keyword>
<feature type="transmembrane region" description="Helical" evidence="1">
    <location>
        <begin position="6"/>
        <end position="29"/>
    </location>
</feature>
<protein>
    <submittedName>
        <fullName evidence="2">Uncharacterized protein</fullName>
    </submittedName>
</protein>
<dbReference type="AlphaFoldDB" id="A0A7K0CUP4"/>
<dbReference type="Proteomes" id="UP000466345">
    <property type="component" value="Unassembled WGS sequence"/>
</dbReference>
<accession>A0A7K0CUP4</accession>
<evidence type="ECO:0000313" key="2">
    <source>
        <dbReference type="EMBL" id="MQY16404.1"/>
    </source>
</evidence>
<reference evidence="2 3" key="1">
    <citation type="submission" date="2019-10" db="EMBL/GenBank/DDBJ databases">
        <title>Streptomyces smaragdinus sp. nov. and Streptomyces fabii sp. nov., isolated from the gut of fungus growing-termite Macrotermes natalensis.</title>
        <authorList>
            <person name="Schwitalla J."/>
            <person name="Benndorf R."/>
            <person name="Martin K."/>
            <person name="De Beer W."/>
            <person name="Kaster A.-K."/>
            <person name="Vollmers J."/>
            <person name="Poulsen M."/>
            <person name="Beemelmanns C."/>
        </authorList>
    </citation>
    <scope>NUCLEOTIDE SEQUENCE [LARGE SCALE GENOMIC DNA]</scope>
    <source>
        <strain evidence="2 3">RB5</strain>
    </source>
</reference>
<sequence>MGENFWTAFAALAGVIGNVIAIAIAVVTLRQANRALSQAYAIDGAGAAIAWREQVIALHDRGLTPDEIRSIMLLEDGGEGYERSNGRINDILAAVPRCPPS</sequence>
<organism evidence="2 3">
    <name type="scientific">Streptomyces smaragdinus</name>
    <dbReference type="NCBI Taxonomy" id="2585196"/>
    <lineage>
        <taxon>Bacteria</taxon>
        <taxon>Bacillati</taxon>
        <taxon>Actinomycetota</taxon>
        <taxon>Actinomycetes</taxon>
        <taxon>Kitasatosporales</taxon>
        <taxon>Streptomycetaceae</taxon>
        <taxon>Streptomyces</taxon>
    </lineage>
</organism>
<dbReference type="RefSeq" id="WP_153457175.1">
    <property type="nucleotide sequence ID" value="NZ_WEGJ01000054.1"/>
</dbReference>
<name>A0A7K0CUP4_9ACTN</name>
<keyword evidence="1" id="KW-0812">Transmembrane</keyword>
<gene>
    <name evidence="2" type="ORF">SRB5_66030</name>
</gene>